<proteinExistence type="predicted"/>
<dbReference type="PANTHER" id="PTHR32440:SF0">
    <property type="entry name" value="PHOSPHATASE DCR2-RELATED"/>
    <property type="match status" value="1"/>
</dbReference>
<dbReference type="InterPro" id="IPR004843">
    <property type="entry name" value="Calcineurin-like_PHP"/>
</dbReference>
<dbReference type="AlphaFoldDB" id="A0A9P4I7X2"/>
<dbReference type="EMBL" id="ML978137">
    <property type="protein sequence ID" value="KAF2093677.1"/>
    <property type="molecule type" value="Genomic_DNA"/>
</dbReference>
<sequence>MNRRIVRTSLQIGVLASAVFLLLFFLDNRYRVLPNSIHNHLPAHHPGLVITDVTLKTCSTLNPLSSCQLDPNEWHRIEKDLYLNKAWVNAAYIHIKRKREEDLVPEEKVIMDVRIGRLDPAMGEADRGDEKWESRPGGLWLKRSSRRHDSDSTKVITAVDVLFGADAVEPRPGWEIRENSLLLDKPADEPEARLSIRRGPPHKIDKPKLRVRKNGKFKILQVSDLHLSTGIGTCREPEPPEHNGGKCDADTRTLEFVARVLDQEKPDMVVLSGDQVNGETAPDAQSAIFKFADLFIKRSIPYATIYGNHDDEGSLSRSAMMSLTTSLPFSLSAPGPNTVSGTGNYYIEILGESHHSALTLYFLDTHSYTPDESKYKGYDWIKPDQIEWFQSTAQALRETSAHKDYTLIRANMAFVHIPLPEYRDEGPGTPDAEIFGWKPGETKEDCTAPGYNSHFRDALVNEGVSVVSCGHDHVNSHCALSRHRDSEGKKEKPALWMCYAGGSGFGGYGGGNWGSYHRQLRVFEFDAQEARISTWKRLECCGKDADERKDVGVIVEAGKAVSVHTR</sequence>
<keyword evidence="1" id="KW-0472">Membrane</keyword>
<evidence type="ECO:0000256" key="1">
    <source>
        <dbReference type="SAM" id="Phobius"/>
    </source>
</evidence>
<protein>
    <submittedName>
        <fullName evidence="3">Calcineurin-like phosphoesterase</fullName>
    </submittedName>
</protein>
<organism evidence="3 4">
    <name type="scientific">Rhizodiscina lignyota</name>
    <dbReference type="NCBI Taxonomy" id="1504668"/>
    <lineage>
        <taxon>Eukaryota</taxon>
        <taxon>Fungi</taxon>
        <taxon>Dikarya</taxon>
        <taxon>Ascomycota</taxon>
        <taxon>Pezizomycotina</taxon>
        <taxon>Dothideomycetes</taxon>
        <taxon>Pleosporomycetidae</taxon>
        <taxon>Aulographales</taxon>
        <taxon>Rhizodiscinaceae</taxon>
        <taxon>Rhizodiscina</taxon>
    </lineage>
</organism>
<gene>
    <name evidence="3" type="ORF">NA57DRAFT_81180</name>
</gene>
<dbReference type="Pfam" id="PF00149">
    <property type="entry name" value="Metallophos"/>
    <property type="match status" value="1"/>
</dbReference>
<dbReference type="Gene3D" id="3.60.21.10">
    <property type="match status" value="1"/>
</dbReference>
<dbReference type="PANTHER" id="PTHR32440">
    <property type="entry name" value="PHOSPHATASE DCR2-RELATED-RELATED"/>
    <property type="match status" value="1"/>
</dbReference>
<accession>A0A9P4I7X2</accession>
<name>A0A9P4I7X2_9PEZI</name>
<evidence type="ECO:0000313" key="3">
    <source>
        <dbReference type="EMBL" id="KAF2093677.1"/>
    </source>
</evidence>
<evidence type="ECO:0000313" key="4">
    <source>
        <dbReference type="Proteomes" id="UP000799772"/>
    </source>
</evidence>
<keyword evidence="4" id="KW-1185">Reference proteome</keyword>
<dbReference type="InterPro" id="IPR029052">
    <property type="entry name" value="Metallo-depent_PP-like"/>
</dbReference>
<dbReference type="Proteomes" id="UP000799772">
    <property type="component" value="Unassembled WGS sequence"/>
</dbReference>
<dbReference type="CDD" id="cd07383">
    <property type="entry name" value="MPP_Dcr2"/>
    <property type="match status" value="1"/>
</dbReference>
<dbReference type="FunFam" id="3.60.21.10:FF:000054">
    <property type="entry name" value="DCR2p Phosphoesterase"/>
    <property type="match status" value="1"/>
</dbReference>
<comment type="caution">
    <text evidence="3">The sequence shown here is derived from an EMBL/GenBank/DDBJ whole genome shotgun (WGS) entry which is preliminary data.</text>
</comment>
<keyword evidence="1" id="KW-0812">Transmembrane</keyword>
<dbReference type="OrthoDB" id="783096at2759"/>
<dbReference type="SUPFAM" id="SSF56300">
    <property type="entry name" value="Metallo-dependent phosphatases"/>
    <property type="match status" value="1"/>
</dbReference>
<feature type="domain" description="Calcineurin-like phosphoesterase" evidence="2">
    <location>
        <begin position="217"/>
        <end position="474"/>
    </location>
</feature>
<keyword evidence="1" id="KW-1133">Transmembrane helix</keyword>
<evidence type="ECO:0000259" key="2">
    <source>
        <dbReference type="Pfam" id="PF00149"/>
    </source>
</evidence>
<reference evidence="3" key="1">
    <citation type="journal article" date="2020" name="Stud. Mycol.">
        <title>101 Dothideomycetes genomes: a test case for predicting lifestyles and emergence of pathogens.</title>
        <authorList>
            <person name="Haridas S."/>
            <person name="Albert R."/>
            <person name="Binder M."/>
            <person name="Bloem J."/>
            <person name="Labutti K."/>
            <person name="Salamov A."/>
            <person name="Andreopoulos B."/>
            <person name="Baker S."/>
            <person name="Barry K."/>
            <person name="Bills G."/>
            <person name="Bluhm B."/>
            <person name="Cannon C."/>
            <person name="Castanera R."/>
            <person name="Culley D."/>
            <person name="Daum C."/>
            <person name="Ezra D."/>
            <person name="Gonzalez J."/>
            <person name="Henrissat B."/>
            <person name="Kuo A."/>
            <person name="Liang C."/>
            <person name="Lipzen A."/>
            <person name="Lutzoni F."/>
            <person name="Magnuson J."/>
            <person name="Mondo S."/>
            <person name="Nolan M."/>
            <person name="Ohm R."/>
            <person name="Pangilinan J."/>
            <person name="Park H.-J."/>
            <person name="Ramirez L."/>
            <person name="Alfaro M."/>
            <person name="Sun H."/>
            <person name="Tritt A."/>
            <person name="Yoshinaga Y."/>
            <person name="Zwiers L.-H."/>
            <person name="Turgeon B."/>
            <person name="Goodwin S."/>
            <person name="Spatafora J."/>
            <person name="Crous P."/>
            <person name="Grigoriev I."/>
        </authorList>
    </citation>
    <scope>NUCLEOTIDE SEQUENCE</scope>
    <source>
        <strain evidence="3">CBS 133067</strain>
    </source>
</reference>
<feature type="transmembrane region" description="Helical" evidence="1">
    <location>
        <begin position="9"/>
        <end position="26"/>
    </location>
</feature>
<dbReference type="GO" id="GO:0005737">
    <property type="term" value="C:cytoplasm"/>
    <property type="evidence" value="ECO:0007669"/>
    <property type="project" value="TreeGrafter"/>
</dbReference>
<dbReference type="GO" id="GO:0004721">
    <property type="term" value="F:phosphoprotein phosphatase activity"/>
    <property type="evidence" value="ECO:0007669"/>
    <property type="project" value="TreeGrafter"/>
</dbReference>